<dbReference type="Proteomes" id="UP000887229">
    <property type="component" value="Unassembled WGS sequence"/>
</dbReference>
<dbReference type="InterPro" id="IPR046536">
    <property type="entry name" value="DUF6601"/>
</dbReference>
<protein>
    <submittedName>
        <fullName evidence="2">Uncharacterized protein</fullName>
    </submittedName>
</protein>
<dbReference type="EMBL" id="MU251272">
    <property type="protein sequence ID" value="KAG9250904.1"/>
    <property type="molecule type" value="Genomic_DNA"/>
</dbReference>
<sequence>MGSTRSQIFFIALETNSITMVYTRNDDPHSRHVLQQSCPLTPYTAGLLSNDDTGPGGHAPADALPASYRDRGHALSSLDEGIVDKELDLSRLDSVARLLWITGRLMPPRPLHQQLCMGREVVLMEQTDMHLVWEAGRIYLKPLPRYLLYPAFWEKYFCSASYCACYSDDPERIVHQRTTQDGHPLRNKPCRQRKVAMGFLYSYVALIQHESDFHIAQDKRLLPADITWPSWRQLVHEMLEYPDIYKHMDYRFWYGEMRLSRLNKLFYLWQTPGRYYSTRWQQYSTFFGETFAYLAAMTVYIVVALTALQLGISTKLLENSTSFDRVSAGFAVFSIVGPFGVAFGLFLVFLYFFLDNYRATLRFRDMRLGIIKNG</sequence>
<gene>
    <name evidence="2" type="ORF">F5Z01DRAFT_639810</name>
</gene>
<dbReference type="RefSeq" id="XP_046114828.1">
    <property type="nucleotide sequence ID" value="XM_046262467.1"/>
</dbReference>
<feature type="transmembrane region" description="Helical" evidence="1">
    <location>
        <begin position="291"/>
        <end position="310"/>
    </location>
</feature>
<dbReference type="OrthoDB" id="5086500at2759"/>
<name>A0A9P8CKT2_9HYPO</name>
<dbReference type="Pfam" id="PF20246">
    <property type="entry name" value="DUF6601"/>
    <property type="match status" value="1"/>
</dbReference>
<evidence type="ECO:0000313" key="2">
    <source>
        <dbReference type="EMBL" id="KAG9250904.1"/>
    </source>
</evidence>
<proteinExistence type="predicted"/>
<keyword evidence="1" id="KW-0812">Transmembrane</keyword>
<keyword evidence="1" id="KW-1133">Transmembrane helix</keyword>
<feature type="transmembrane region" description="Helical" evidence="1">
    <location>
        <begin position="330"/>
        <end position="354"/>
    </location>
</feature>
<dbReference type="PANTHER" id="PTHR34414">
    <property type="entry name" value="HET DOMAIN-CONTAINING PROTEIN-RELATED"/>
    <property type="match status" value="1"/>
</dbReference>
<dbReference type="AlphaFoldDB" id="A0A9P8CKT2"/>
<keyword evidence="3" id="KW-1185">Reference proteome</keyword>
<reference evidence="2" key="1">
    <citation type="journal article" date="2021" name="IMA Fungus">
        <title>Genomic characterization of three marine fungi, including Emericellopsis atlantica sp. nov. with signatures of a generalist lifestyle and marine biomass degradation.</title>
        <authorList>
            <person name="Hagestad O.C."/>
            <person name="Hou L."/>
            <person name="Andersen J.H."/>
            <person name="Hansen E.H."/>
            <person name="Altermark B."/>
            <person name="Li C."/>
            <person name="Kuhnert E."/>
            <person name="Cox R.J."/>
            <person name="Crous P.W."/>
            <person name="Spatafora J.W."/>
            <person name="Lail K."/>
            <person name="Amirebrahimi M."/>
            <person name="Lipzen A."/>
            <person name="Pangilinan J."/>
            <person name="Andreopoulos W."/>
            <person name="Hayes R.D."/>
            <person name="Ng V."/>
            <person name="Grigoriev I.V."/>
            <person name="Jackson S.A."/>
            <person name="Sutton T.D.S."/>
            <person name="Dobson A.D.W."/>
            <person name="Rama T."/>
        </authorList>
    </citation>
    <scope>NUCLEOTIDE SEQUENCE</scope>
    <source>
        <strain evidence="2">TS7</strain>
    </source>
</reference>
<dbReference type="PANTHER" id="PTHR34414:SF1">
    <property type="entry name" value="SUBTILISIN-LIKE SERINE PROTEASE"/>
    <property type="match status" value="1"/>
</dbReference>
<accession>A0A9P8CKT2</accession>
<organism evidence="2 3">
    <name type="scientific">Emericellopsis atlantica</name>
    <dbReference type="NCBI Taxonomy" id="2614577"/>
    <lineage>
        <taxon>Eukaryota</taxon>
        <taxon>Fungi</taxon>
        <taxon>Dikarya</taxon>
        <taxon>Ascomycota</taxon>
        <taxon>Pezizomycotina</taxon>
        <taxon>Sordariomycetes</taxon>
        <taxon>Hypocreomycetidae</taxon>
        <taxon>Hypocreales</taxon>
        <taxon>Bionectriaceae</taxon>
        <taxon>Emericellopsis</taxon>
    </lineage>
</organism>
<evidence type="ECO:0000256" key="1">
    <source>
        <dbReference type="SAM" id="Phobius"/>
    </source>
</evidence>
<evidence type="ECO:0000313" key="3">
    <source>
        <dbReference type="Proteomes" id="UP000887229"/>
    </source>
</evidence>
<keyword evidence="1" id="KW-0472">Membrane</keyword>
<comment type="caution">
    <text evidence="2">The sequence shown here is derived from an EMBL/GenBank/DDBJ whole genome shotgun (WGS) entry which is preliminary data.</text>
</comment>
<dbReference type="GeneID" id="70293370"/>